<accession>A0A5R9F4N4</accession>
<keyword evidence="1" id="KW-0472">Membrane</keyword>
<dbReference type="AlphaFoldDB" id="A0A5R9F4N4"/>
<evidence type="ECO:0000256" key="1">
    <source>
        <dbReference type="SAM" id="Phobius"/>
    </source>
</evidence>
<keyword evidence="1" id="KW-0812">Transmembrane</keyword>
<comment type="caution">
    <text evidence="2">The sequence shown here is derived from an EMBL/GenBank/DDBJ whole genome shotgun (WGS) entry which is preliminary data.</text>
</comment>
<dbReference type="Proteomes" id="UP000308230">
    <property type="component" value="Unassembled WGS sequence"/>
</dbReference>
<proteinExistence type="predicted"/>
<protein>
    <submittedName>
        <fullName evidence="2">Uncharacterized protein</fullName>
    </submittedName>
</protein>
<gene>
    <name evidence="2" type="ORF">FCL54_05440</name>
</gene>
<sequence>MLRKNPVAVILYLAGVLQLIGGIIGAFILPFPGIVLAGGFISGLLFIGFGENLKILHTQNELTYKLHKDLSDILFSIKENKK</sequence>
<evidence type="ECO:0000313" key="3">
    <source>
        <dbReference type="Proteomes" id="UP000308230"/>
    </source>
</evidence>
<name>A0A5R9F4N4_9BACL</name>
<reference evidence="2 3" key="1">
    <citation type="submission" date="2019-04" db="EMBL/GenBank/DDBJ databases">
        <title>Bacillus caeni sp. nov., a bacterium isolated from mangrove sediment.</title>
        <authorList>
            <person name="Huang H."/>
            <person name="Mo K."/>
            <person name="Hu Y."/>
        </authorList>
    </citation>
    <scope>NUCLEOTIDE SEQUENCE [LARGE SCALE GENOMIC DNA]</scope>
    <source>
        <strain evidence="2 3">HB172195</strain>
    </source>
</reference>
<feature type="transmembrane region" description="Helical" evidence="1">
    <location>
        <begin position="34"/>
        <end position="53"/>
    </location>
</feature>
<organism evidence="2 3">
    <name type="scientific">Exobacillus caeni</name>
    <dbReference type="NCBI Taxonomy" id="2574798"/>
    <lineage>
        <taxon>Bacteria</taxon>
        <taxon>Bacillati</taxon>
        <taxon>Bacillota</taxon>
        <taxon>Bacilli</taxon>
        <taxon>Bacillales</taxon>
        <taxon>Guptibacillaceae</taxon>
        <taxon>Exobacillus</taxon>
    </lineage>
</organism>
<evidence type="ECO:0000313" key="2">
    <source>
        <dbReference type="EMBL" id="TLS37991.1"/>
    </source>
</evidence>
<keyword evidence="3" id="KW-1185">Reference proteome</keyword>
<dbReference type="EMBL" id="SWLG01000004">
    <property type="protein sequence ID" value="TLS37991.1"/>
    <property type="molecule type" value="Genomic_DNA"/>
</dbReference>
<dbReference type="RefSeq" id="WP_138124016.1">
    <property type="nucleotide sequence ID" value="NZ_SWLG01000004.1"/>
</dbReference>
<feature type="transmembrane region" description="Helical" evidence="1">
    <location>
        <begin position="7"/>
        <end position="28"/>
    </location>
</feature>
<keyword evidence="1" id="KW-1133">Transmembrane helix</keyword>